<evidence type="ECO:0000313" key="5">
    <source>
        <dbReference type="Proteomes" id="UP000261520"/>
    </source>
</evidence>
<dbReference type="PANTHER" id="PTHR23268">
    <property type="entry name" value="T-CELL RECEPTOR BETA CHAIN"/>
    <property type="match status" value="1"/>
</dbReference>
<dbReference type="InterPro" id="IPR036179">
    <property type="entry name" value="Ig-like_dom_sf"/>
</dbReference>
<dbReference type="Ensembl" id="ENSPMGT00000022871.1">
    <property type="protein sequence ID" value="ENSPMGP00000021469.1"/>
    <property type="gene ID" value="ENSPMGG00000017391.1"/>
</dbReference>
<dbReference type="PANTHER" id="PTHR23268:SF102">
    <property type="entry name" value="IMMUNOGLOBULIN V-SET DOMAIN-CONTAINING PROTEIN"/>
    <property type="match status" value="1"/>
</dbReference>
<keyword evidence="5" id="KW-1185">Reference proteome</keyword>
<dbReference type="GO" id="GO:0007166">
    <property type="term" value="P:cell surface receptor signaling pathway"/>
    <property type="evidence" value="ECO:0007669"/>
    <property type="project" value="TreeGrafter"/>
</dbReference>
<dbReference type="SUPFAM" id="SSF48726">
    <property type="entry name" value="Immunoglobulin"/>
    <property type="match status" value="1"/>
</dbReference>
<dbReference type="InterPro" id="IPR007110">
    <property type="entry name" value="Ig-like_dom"/>
</dbReference>
<dbReference type="GO" id="GO:0005886">
    <property type="term" value="C:plasma membrane"/>
    <property type="evidence" value="ECO:0007669"/>
    <property type="project" value="TreeGrafter"/>
</dbReference>
<dbReference type="Gene3D" id="2.60.40.10">
    <property type="entry name" value="Immunoglobulins"/>
    <property type="match status" value="1"/>
</dbReference>
<dbReference type="InterPro" id="IPR013783">
    <property type="entry name" value="Ig-like_fold"/>
</dbReference>
<name>A0A3B4AY63_9GOBI</name>
<feature type="signal peptide" evidence="2">
    <location>
        <begin position="1"/>
        <end position="18"/>
    </location>
</feature>
<feature type="domain" description="Ig-like" evidence="3">
    <location>
        <begin position="21"/>
        <end position="120"/>
    </location>
</feature>
<dbReference type="InterPro" id="IPR050413">
    <property type="entry name" value="TCR_beta_variable"/>
</dbReference>
<evidence type="ECO:0000259" key="3">
    <source>
        <dbReference type="PROSITE" id="PS50835"/>
    </source>
</evidence>
<dbReference type="PROSITE" id="PS50835">
    <property type="entry name" value="IG_LIKE"/>
    <property type="match status" value="1"/>
</dbReference>
<evidence type="ECO:0000256" key="1">
    <source>
        <dbReference type="ARBA" id="ARBA00022859"/>
    </source>
</evidence>
<sequence length="138" mass="15665">MIQLFNFLFMYYIFVGSSLNDKVHQTPKDIYNTKGTSAKIQCSHEIDSYNRILWYKQLKDGQLQFLGYIVATAPSPEDGAKIQIEGDANKGKKSFLTIEEPSSAMYYCAASLTVEKVPISQYKNHIEIAVRYISVGHL</sequence>
<dbReference type="GO" id="GO:0002376">
    <property type="term" value="P:immune system process"/>
    <property type="evidence" value="ECO:0007669"/>
    <property type="project" value="UniProtKB-KW"/>
</dbReference>
<evidence type="ECO:0000256" key="2">
    <source>
        <dbReference type="SAM" id="SignalP"/>
    </source>
</evidence>
<protein>
    <recommendedName>
        <fullName evidence="3">Ig-like domain-containing protein</fullName>
    </recommendedName>
</protein>
<keyword evidence="1" id="KW-0391">Immunity</keyword>
<proteinExistence type="predicted"/>
<reference evidence="4" key="2">
    <citation type="submission" date="2025-09" db="UniProtKB">
        <authorList>
            <consortium name="Ensembl"/>
        </authorList>
    </citation>
    <scope>IDENTIFICATION</scope>
</reference>
<dbReference type="AlphaFoldDB" id="A0A3B4AY63"/>
<dbReference type="STRING" id="409849.ENSPMGP00000021469"/>
<dbReference type="Proteomes" id="UP000261520">
    <property type="component" value="Unplaced"/>
</dbReference>
<organism evidence="4 5">
    <name type="scientific">Periophthalmus magnuspinnatus</name>
    <dbReference type="NCBI Taxonomy" id="409849"/>
    <lineage>
        <taxon>Eukaryota</taxon>
        <taxon>Metazoa</taxon>
        <taxon>Chordata</taxon>
        <taxon>Craniata</taxon>
        <taxon>Vertebrata</taxon>
        <taxon>Euteleostomi</taxon>
        <taxon>Actinopterygii</taxon>
        <taxon>Neopterygii</taxon>
        <taxon>Teleostei</taxon>
        <taxon>Neoteleostei</taxon>
        <taxon>Acanthomorphata</taxon>
        <taxon>Gobiaria</taxon>
        <taxon>Gobiiformes</taxon>
        <taxon>Gobioidei</taxon>
        <taxon>Gobiidae</taxon>
        <taxon>Oxudercinae</taxon>
        <taxon>Periophthalmus</taxon>
    </lineage>
</organism>
<reference evidence="4" key="1">
    <citation type="submission" date="2025-08" db="UniProtKB">
        <authorList>
            <consortium name="Ensembl"/>
        </authorList>
    </citation>
    <scope>IDENTIFICATION</scope>
</reference>
<keyword evidence="2" id="KW-0732">Signal</keyword>
<accession>A0A3B4AY63</accession>
<evidence type="ECO:0000313" key="4">
    <source>
        <dbReference type="Ensembl" id="ENSPMGP00000021469.1"/>
    </source>
</evidence>
<feature type="chain" id="PRO_5017183677" description="Ig-like domain-containing protein" evidence="2">
    <location>
        <begin position="19"/>
        <end position="138"/>
    </location>
</feature>